<keyword evidence="3" id="KW-0804">Transcription</keyword>
<dbReference type="GO" id="GO:0045892">
    <property type="term" value="P:negative regulation of DNA-templated transcription"/>
    <property type="evidence" value="ECO:0007669"/>
    <property type="project" value="TreeGrafter"/>
</dbReference>
<dbReference type="InterPro" id="IPR036390">
    <property type="entry name" value="WH_DNA-bd_sf"/>
</dbReference>
<gene>
    <name evidence="6" type="ORF">SAMN02745158_02293</name>
</gene>
<evidence type="ECO:0000259" key="4">
    <source>
        <dbReference type="PROSITE" id="PS51077"/>
    </source>
</evidence>
<dbReference type="InterPro" id="IPR050707">
    <property type="entry name" value="HTH_MetabolicPath_Reg"/>
</dbReference>
<sequence>MKETGNNEKYILHSVETALSVMDLFFTYEELSPSDVTRYLGINRSTAFRFLVTLEQSGYIVKTENSKYRLSVKVSTLGQIAHNRMELIGLIHPHLCRISEATGESSHLVIMDNPTHVTFVDKSIGSLWLKMDILLGYTQYAHLTATGKSILAYESDQFINQYIRSAVFEQQTPYSIKDAKELLNILDKVKADGYSSDNEETEIGLSCYAVPILSFSGRPVAAISSSGPTTRMLANKEKHLEALHNAAEQIQKGLQ</sequence>
<dbReference type="SUPFAM" id="SSF46785">
    <property type="entry name" value="Winged helix' DNA-binding domain"/>
    <property type="match status" value="1"/>
</dbReference>
<dbReference type="InterPro" id="IPR005471">
    <property type="entry name" value="Tscrpt_reg_IclR_N"/>
</dbReference>
<dbReference type="Pfam" id="PF01614">
    <property type="entry name" value="IclR_C"/>
    <property type="match status" value="1"/>
</dbReference>
<keyword evidence="2" id="KW-0238">DNA-binding</keyword>
<feature type="domain" description="IclR-ED" evidence="5">
    <location>
        <begin position="73"/>
        <end position="255"/>
    </location>
</feature>
<dbReference type="GO" id="GO:0003700">
    <property type="term" value="F:DNA-binding transcription factor activity"/>
    <property type="evidence" value="ECO:0007669"/>
    <property type="project" value="TreeGrafter"/>
</dbReference>
<proteinExistence type="predicted"/>
<dbReference type="GO" id="GO:0003677">
    <property type="term" value="F:DNA binding"/>
    <property type="evidence" value="ECO:0007669"/>
    <property type="project" value="UniProtKB-KW"/>
</dbReference>
<evidence type="ECO:0000259" key="5">
    <source>
        <dbReference type="PROSITE" id="PS51078"/>
    </source>
</evidence>
<dbReference type="InterPro" id="IPR036388">
    <property type="entry name" value="WH-like_DNA-bd_sf"/>
</dbReference>
<evidence type="ECO:0000256" key="3">
    <source>
        <dbReference type="ARBA" id="ARBA00023163"/>
    </source>
</evidence>
<feature type="domain" description="HTH iclR-type" evidence="4">
    <location>
        <begin position="12"/>
        <end position="72"/>
    </location>
</feature>
<reference evidence="6 7" key="1">
    <citation type="submission" date="2016-11" db="EMBL/GenBank/DDBJ databases">
        <authorList>
            <person name="Jaros S."/>
            <person name="Januszkiewicz K."/>
            <person name="Wedrychowicz H."/>
        </authorList>
    </citation>
    <scope>NUCLEOTIDE SEQUENCE [LARGE SCALE GENOMIC DNA]</scope>
    <source>
        <strain evidence="6 7">DSM 17459</strain>
    </source>
</reference>
<evidence type="ECO:0000256" key="1">
    <source>
        <dbReference type="ARBA" id="ARBA00023015"/>
    </source>
</evidence>
<dbReference type="Proteomes" id="UP000184245">
    <property type="component" value="Unassembled WGS sequence"/>
</dbReference>
<dbReference type="SUPFAM" id="SSF55781">
    <property type="entry name" value="GAF domain-like"/>
    <property type="match status" value="1"/>
</dbReference>
<name>A0A1M4YAW0_9CLOT</name>
<evidence type="ECO:0000313" key="7">
    <source>
        <dbReference type="Proteomes" id="UP000184245"/>
    </source>
</evidence>
<dbReference type="Pfam" id="PF09339">
    <property type="entry name" value="HTH_IclR"/>
    <property type="match status" value="1"/>
</dbReference>
<evidence type="ECO:0000256" key="2">
    <source>
        <dbReference type="ARBA" id="ARBA00023125"/>
    </source>
</evidence>
<dbReference type="InterPro" id="IPR014757">
    <property type="entry name" value="Tscrpt_reg_IclR_C"/>
</dbReference>
<dbReference type="SMART" id="SM00346">
    <property type="entry name" value="HTH_ICLR"/>
    <property type="match status" value="1"/>
</dbReference>
<dbReference type="PROSITE" id="PS51077">
    <property type="entry name" value="HTH_ICLR"/>
    <property type="match status" value="1"/>
</dbReference>
<keyword evidence="1" id="KW-0805">Transcription regulation</keyword>
<dbReference type="AlphaFoldDB" id="A0A1M4YAW0"/>
<protein>
    <submittedName>
        <fullName evidence="6">Transcriptional regulator, IclR family</fullName>
    </submittedName>
</protein>
<dbReference type="PANTHER" id="PTHR30136">
    <property type="entry name" value="HELIX-TURN-HELIX TRANSCRIPTIONAL REGULATOR, ICLR FAMILY"/>
    <property type="match status" value="1"/>
</dbReference>
<accession>A0A1M4YAW0</accession>
<dbReference type="PANTHER" id="PTHR30136:SF7">
    <property type="entry name" value="HTH-TYPE TRANSCRIPTIONAL REGULATOR KDGR-RELATED"/>
    <property type="match status" value="1"/>
</dbReference>
<dbReference type="OrthoDB" id="9791752at2"/>
<dbReference type="EMBL" id="FQVI01000011">
    <property type="protein sequence ID" value="SHF02957.1"/>
    <property type="molecule type" value="Genomic_DNA"/>
</dbReference>
<dbReference type="InterPro" id="IPR029016">
    <property type="entry name" value="GAF-like_dom_sf"/>
</dbReference>
<evidence type="ECO:0000313" key="6">
    <source>
        <dbReference type="EMBL" id="SHF02957.1"/>
    </source>
</evidence>
<dbReference type="Gene3D" id="3.30.450.40">
    <property type="match status" value="1"/>
</dbReference>
<dbReference type="RefSeq" id="WP_158640999.1">
    <property type="nucleotide sequence ID" value="NZ_FQVI01000011.1"/>
</dbReference>
<dbReference type="PROSITE" id="PS51078">
    <property type="entry name" value="ICLR_ED"/>
    <property type="match status" value="1"/>
</dbReference>
<organism evidence="6 7">
    <name type="scientific">Lactonifactor longoviformis DSM 17459</name>
    <dbReference type="NCBI Taxonomy" id="1122155"/>
    <lineage>
        <taxon>Bacteria</taxon>
        <taxon>Bacillati</taxon>
        <taxon>Bacillota</taxon>
        <taxon>Clostridia</taxon>
        <taxon>Eubacteriales</taxon>
        <taxon>Clostridiaceae</taxon>
        <taxon>Lactonifactor</taxon>
    </lineage>
</organism>
<dbReference type="Gene3D" id="1.10.10.10">
    <property type="entry name" value="Winged helix-like DNA-binding domain superfamily/Winged helix DNA-binding domain"/>
    <property type="match status" value="1"/>
</dbReference>
<dbReference type="STRING" id="1122155.SAMN02745158_02293"/>
<keyword evidence="7" id="KW-1185">Reference proteome</keyword>